<dbReference type="GO" id="GO:0005743">
    <property type="term" value="C:mitochondrial inner membrane"/>
    <property type="evidence" value="ECO:0007669"/>
    <property type="project" value="TreeGrafter"/>
</dbReference>
<organism evidence="2 4">
    <name type="scientific">Cannabis sativa</name>
    <name type="common">Hemp</name>
    <name type="synonym">Marijuana</name>
    <dbReference type="NCBI Taxonomy" id="3483"/>
    <lineage>
        <taxon>Eukaryota</taxon>
        <taxon>Viridiplantae</taxon>
        <taxon>Streptophyta</taxon>
        <taxon>Embryophyta</taxon>
        <taxon>Tracheophyta</taxon>
        <taxon>Spermatophyta</taxon>
        <taxon>Magnoliopsida</taxon>
        <taxon>eudicotyledons</taxon>
        <taxon>Gunneridae</taxon>
        <taxon>Pentapetalae</taxon>
        <taxon>rosids</taxon>
        <taxon>fabids</taxon>
        <taxon>Rosales</taxon>
        <taxon>Cannabaceae</taxon>
        <taxon>Cannabis</taxon>
    </lineage>
</organism>
<dbReference type="Proteomes" id="UP000583929">
    <property type="component" value="Unassembled WGS sequence"/>
</dbReference>
<proteinExistence type="predicted"/>
<evidence type="ECO:0000313" key="1">
    <source>
        <dbReference type="EMBL" id="KAF4351723.1"/>
    </source>
</evidence>
<sequence length="163" mass="18106">MLNRKQNLESGAKFFSTVRKASCADVENAAKMANAHMILSQHFLTNIKLLLEKGESEALRRSETNSSYCKGLPAASALDAQSEYLVQDTLDSLMKESTVCLCHSSLSTVKTADTMAVVSEGQTVEIDTHQKLLSNHGIYTCLEAITRNLRNNLNLNYYCRRLV</sequence>
<name>A0A7J6HVA8_CANSA</name>
<dbReference type="AlphaFoldDB" id="A0A7J6HVA8"/>
<keyword evidence="4" id="KW-1185">Reference proteome</keyword>
<dbReference type="InterPro" id="IPR039421">
    <property type="entry name" value="Type_1_exporter"/>
</dbReference>
<gene>
    <name evidence="1" type="ORF">F8388_019542</name>
    <name evidence="2" type="ORF">G4B88_028154</name>
</gene>
<dbReference type="Proteomes" id="UP000525078">
    <property type="component" value="Unassembled WGS sequence"/>
</dbReference>
<dbReference type="Gene3D" id="3.40.50.300">
    <property type="entry name" value="P-loop containing nucleotide triphosphate hydrolases"/>
    <property type="match status" value="1"/>
</dbReference>
<evidence type="ECO:0000313" key="4">
    <source>
        <dbReference type="Proteomes" id="UP000583929"/>
    </source>
</evidence>
<dbReference type="GO" id="GO:0015421">
    <property type="term" value="F:ABC-type oligopeptide transporter activity"/>
    <property type="evidence" value="ECO:0007669"/>
    <property type="project" value="TreeGrafter"/>
</dbReference>
<dbReference type="GO" id="GO:0090374">
    <property type="term" value="P:oligopeptide export from mitochondrion"/>
    <property type="evidence" value="ECO:0007669"/>
    <property type="project" value="TreeGrafter"/>
</dbReference>
<reference evidence="3 4" key="1">
    <citation type="journal article" date="2020" name="bioRxiv">
        <title>Sequence and annotation of 42 cannabis genomes reveals extensive copy number variation in cannabinoid synthesis and pathogen resistance genes.</title>
        <authorList>
            <person name="Mckernan K.J."/>
            <person name="Helbert Y."/>
            <person name="Kane L.T."/>
            <person name="Ebling H."/>
            <person name="Zhang L."/>
            <person name="Liu B."/>
            <person name="Eaton Z."/>
            <person name="Mclaughlin S."/>
            <person name="Kingan S."/>
            <person name="Baybayan P."/>
            <person name="Concepcion G."/>
            <person name="Jordan M."/>
            <person name="Riva A."/>
            <person name="Barbazuk W."/>
            <person name="Harkins T."/>
        </authorList>
    </citation>
    <scope>NUCLEOTIDE SEQUENCE [LARGE SCALE GENOMIC DNA]</scope>
    <source>
        <strain evidence="3 4">cv. Jamaican Lion 4</strain>
        <strain evidence="2">Father</strain>
        <strain evidence="1">Mother</strain>
        <tissue evidence="2">Leaf</tissue>
    </source>
</reference>
<evidence type="ECO:0000313" key="2">
    <source>
        <dbReference type="EMBL" id="KAF4398791.1"/>
    </source>
</evidence>
<dbReference type="EMBL" id="JAATIP010000331">
    <property type="protein sequence ID" value="KAF4351723.1"/>
    <property type="molecule type" value="Genomic_DNA"/>
</dbReference>
<dbReference type="SUPFAM" id="SSF52540">
    <property type="entry name" value="P-loop containing nucleoside triphosphate hydrolases"/>
    <property type="match status" value="1"/>
</dbReference>
<dbReference type="PANTHER" id="PTHR43394">
    <property type="entry name" value="ATP-DEPENDENT PERMEASE MDL1, MITOCHONDRIAL"/>
    <property type="match status" value="1"/>
</dbReference>
<protein>
    <submittedName>
        <fullName evidence="2">Uncharacterized protein</fullName>
    </submittedName>
</protein>
<comment type="caution">
    <text evidence="2">The sequence shown here is derived from an EMBL/GenBank/DDBJ whole genome shotgun (WGS) entry which is preliminary data.</text>
</comment>
<dbReference type="PANTHER" id="PTHR43394:SF1">
    <property type="entry name" value="ATP-BINDING CASSETTE SUB-FAMILY B MEMBER 10, MITOCHONDRIAL"/>
    <property type="match status" value="1"/>
</dbReference>
<evidence type="ECO:0000313" key="3">
    <source>
        <dbReference type="Proteomes" id="UP000525078"/>
    </source>
</evidence>
<dbReference type="EMBL" id="JAATIQ010000023">
    <property type="protein sequence ID" value="KAF4398791.1"/>
    <property type="molecule type" value="Genomic_DNA"/>
</dbReference>
<dbReference type="InterPro" id="IPR027417">
    <property type="entry name" value="P-loop_NTPase"/>
</dbReference>
<accession>A0A7J6HVA8</accession>